<dbReference type="AlphaFoldDB" id="A0A8H6B0Z2"/>
<accession>A0A8H6B0Z2</accession>
<dbReference type="Proteomes" id="UP000531561">
    <property type="component" value="Unassembled WGS sequence"/>
</dbReference>
<evidence type="ECO:0000313" key="1">
    <source>
        <dbReference type="EMBL" id="KAF5877092.1"/>
    </source>
</evidence>
<sequence length="122" mass="14005">MQCCFCRFCNFSKHENCNQCEAYIPVDRIIERIRITEQADKSVEIKHEENVELWAPASKSDAEKEEDKRCMVVEIKKFRSLVSVVMNEKYVRVSAAHKDADGSAKYGPVKKAELWNVSGTTT</sequence>
<keyword evidence="2" id="KW-1185">Reference proteome</keyword>
<gene>
    <name evidence="1" type="ORF">Bfra_001453</name>
</gene>
<comment type="caution">
    <text evidence="1">The sequence shown here is derived from an EMBL/GenBank/DDBJ whole genome shotgun (WGS) entry which is preliminary data.</text>
</comment>
<evidence type="ECO:0000313" key="2">
    <source>
        <dbReference type="Proteomes" id="UP000531561"/>
    </source>
</evidence>
<name>A0A8H6B0Z2_9HELO</name>
<dbReference type="EMBL" id="JABFCT010000003">
    <property type="protein sequence ID" value="KAF5877092.1"/>
    <property type="molecule type" value="Genomic_DNA"/>
</dbReference>
<reference evidence="1 2" key="1">
    <citation type="journal article" date="2020" name="Phytopathology">
        <title>A high-quality genome resource of Botrytis fragariae, a new and rapidly spreading fungal pathogen causing strawberry gray mold in the U.S.A.</title>
        <authorList>
            <person name="Wu Y."/>
            <person name="Saski C.A."/>
            <person name="Schnabel G."/>
            <person name="Xiao S."/>
            <person name="Hu M."/>
        </authorList>
    </citation>
    <scope>NUCLEOTIDE SEQUENCE [LARGE SCALE GENOMIC DNA]</scope>
    <source>
        <strain evidence="1 2">BVB16</strain>
    </source>
</reference>
<protein>
    <submittedName>
        <fullName evidence="1">Uncharacterized protein</fullName>
    </submittedName>
</protein>
<dbReference type="RefSeq" id="XP_037196038.1">
    <property type="nucleotide sequence ID" value="XM_037331884.1"/>
</dbReference>
<organism evidence="1 2">
    <name type="scientific">Botrytis fragariae</name>
    <dbReference type="NCBI Taxonomy" id="1964551"/>
    <lineage>
        <taxon>Eukaryota</taxon>
        <taxon>Fungi</taxon>
        <taxon>Dikarya</taxon>
        <taxon>Ascomycota</taxon>
        <taxon>Pezizomycotina</taxon>
        <taxon>Leotiomycetes</taxon>
        <taxon>Helotiales</taxon>
        <taxon>Sclerotiniaceae</taxon>
        <taxon>Botrytis</taxon>
    </lineage>
</organism>
<dbReference type="GeneID" id="59255576"/>
<dbReference type="OrthoDB" id="3529518at2759"/>
<proteinExistence type="predicted"/>